<comment type="caution">
    <text evidence="1">The sequence shown here is derived from an EMBL/GenBank/DDBJ whole genome shotgun (WGS) entry which is preliminary data.</text>
</comment>
<reference evidence="1" key="1">
    <citation type="journal article" date="2015" name="Nature">
        <title>Complex archaea that bridge the gap between prokaryotes and eukaryotes.</title>
        <authorList>
            <person name="Spang A."/>
            <person name="Saw J.H."/>
            <person name="Jorgensen S.L."/>
            <person name="Zaremba-Niedzwiedzka K."/>
            <person name="Martijn J."/>
            <person name="Lind A.E."/>
            <person name="van Eijk R."/>
            <person name="Schleper C."/>
            <person name="Guy L."/>
            <person name="Ettema T.J."/>
        </authorList>
    </citation>
    <scope>NUCLEOTIDE SEQUENCE</scope>
</reference>
<dbReference type="EMBL" id="LAZR01069841">
    <property type="protein sequence ID" value="KKK46919.1"/>
    <property type="molecule type" value="Genomic_DNA"/>
</dbReference>
<name>A0A0F8XY73_9ZZZZ</name>
<organism evidence="1">
    <name type="scientific">marine sediment metagenome</name>
    <dbReference type="NCBI Taxonomy" id="412755"/>
    <lineage>
        <taxon>unclassified sequences</taxon>
        <taxon>metagenomes</taxon>
        <taxon>ecological metagenomes</taxon>
    </lineage>
</organism>
<accession>A0A0F8XY73</accession>
<dbReference type="AlphaFoldDB" id="A0A0F8XY73"/>
<evidence type="ECO:0000313" key="1">
    <source>
        <dbReference type="EMBL" id="KKK46919.1"/>
    </source>
</evidence>
<sequence length="37" mass="4024">MKKEAAKRDALAKIEEKVGPPRIMALKGEVQNSEGVT</sequence>
<protein>
    <submittedName>
        <fullName evidence="1">Uncharacterized protein</fullName>
    </submittedName>
</protein>
<proteinExistence type="predicted"/>
<gene>
    <name evidence="1" type="ORF">LCGC14_3160420</name>
</gene>